<reference evidence="1 2" key="1">
    <citation type="journal article" date="2014" name="Nat. Commun.">
        <title>Molecular traces of alternative social organization in a termite genome.</title>
        <authorList>
            <person name="Terrapon N."/>
            <person name="Li C."/>
            <person name="Robertson H.M."/>
            <person name="Ji L."/>
            <person name="Meng X."/>
            <person name="Booth W."/>
            <person name="Chen Z."/>
            <person name="Childers C.P."/>
            <person name="Glastad K.M."/>
            <person name="Gokhale K."/>
            <person name="Gowin J."/>
            <person name="Gronenberg W."/>
            <person name="Hermansen R.A."/>
            <person name="Hu H."/>
            <person name="Hunt B.G."/>
            <person name="Huylmans A.K."/>
            <person name="Khalil S.M."/>
            <person name="Mitchell R.D."/>
            <person name="Munoz-Torres M.C."/>
            <person name="Mustard J.A."/>
            <person name="Pan H."/>
            <person name="Reese J.T."/>
            <person name="Scharf M.E."/>
            <person name="Sun F."/>
            <person name="Vogel H."/>
            <person name="Xiao J."/>
            <person name="Yang W."/>
            <person name="Yang Z."/>
            <person name="Yang Z."/>
            <person name="Zhou J."/>
            <person name="Zhu J."/>
            <person name="Brent C.S."/>
            <person name="Elsik C.G."/>
            <person name="Goodisman M.A."/>
            <person name="Liberles D.A."/>
            <person name="Roe R.M."/>
            <person name="Vargo E.L."/>
            <person name="Vilcinskas A."/>
            <person name="Wang J."/>
            <person name="Bornberg-Bauer E."/>
            <person name="Korb J."/>
            <person name="Zhang G."/>
            <person name="Liebig J."/>
        </authorList>
    </citation>
    <scope>NUCLEOTIDE SEQUENCE [LARGE SCALE GENOMIC DNA]</scope>
    <source>
        <tissue evidence="1">Whole organism</tissue>
    </source>
</reference>
<dbReference type="EMBL" id="KK853099">
    <property type="protein sequence ID" value="KDR11372.1"/>
    <property type="molecule type" value="Genomic_DNA"/>
</dbReference>
<evidence type="ECO:0000313" key="1">
    <source>
        <dbReference type="EMBL" id="KDR11372.1"/>
    </source>
</evidence>
<keyword evidence="2" id="KW-1185">Reference proteome</keyword>
<dbReference type="Proteomes" id="UP000027135">
    <property type="component" value="Unassembled WGS sequence"/>
</dbReference>
<sequence>MEVHLHFICVSPWSCLQRKGFLGDTLFHGCAVKLPAVRKEEKFRCLKTNRNCAILWGWMDTDAMDVEEPADL</sequence>
<name>A0A067QPI5_ZOONE</name>
<gene>
    <name evidence="1" type="ORF">L798_14891</name>
</gene>
<dbReference type="InParanoid" id="A0A067QPI5"/>
<evidence type="ECO:0000313" key="2">
    <source>
        <dbReference type="Proteomes" id="UP000027135"/>
    </source>
</evidence>
<dbReference type="AlphaFoldDB" id="A0A067QPI5"/>
<accession>A0A067QPI5</accession>
<organism evidence="1 2">
    <name type="scientific">Zootermopsis nevadensis</name>
    <name type="common">Dampwood termite</name>
    <dbReference type="NCBI Taxonomy" id="136037"/>
    <lineage>
        <taxon>Eukaryota</taxon>
        <taxon>Metazoa</taxon>
        <taxon>Ecdysozoa</taxon>
        <taxon>Arthropoda</taxon>
        <taxon>Hexapoda</taxon>
        <taxon>Insecta</taxon>
        <taxon>Pterygota</taxon>
        <taxon>Neoptera</taxon>
        <taxon>Polyneoptera</taxon>
        <taxon>Dictyoptera</taxon>
        <taxon>Blattodea</taxon>
        <taxon>Blattoidea</taxon>
        <taxon>Termitoidae</taxon>
        <taxon>Termopsidae</taxon>
        <taxon>Zootermopsis</taxon>
    </lineage>
</organism>
<protein>
    <submittedName>
        <fullName evidence="1">Uncharacterized protein</fullName>
    </submittedName>
</protein>
<proteinExistence type="predicted"/>